<dbReference type="EMBL" id="CP070608">
    <property type="protein sequence ID" value="QSE96909.1"/>
    <property type="molecule type" value="Genomic_DNA"/>
</dbReference>
<dbReference type="Gene3D" id="1.25.40.10">
    <property type="entry name" value="Tetratricopeptide repeat domain"/>
    <property type="match status" value="1"/>
</dbReference>
<evidence type="ECO:0000313" key="2">
    <source>
        <dbReference type="EMBL" id="QSE96909.1"/>
    </source>
</evidence>
<dbReference type="Proteomes" id="UP000662783">
    <property type="component" value="Chromosome"/>
</dbReference>
<dbReference type="Pfam" id="PF13181">
    <property type="entry name" value="TPR_8"/>
    <property type="match status" value="2"/>
</dbReference>
<name>A0A975A017_9BACT</name>
<evidence type="ECO:0000313" key="3">
    <source>
        <dbReference type="Proteomes" id="UP000662783"/>
    </source>
</evidence>
<accession>A0A975A017</accession>
<dbReference type="PROSITE" id="PS50005">
    <property type="entry name" value="TPR"/>
    <property type="match status" value="1"/>
</dbReference>
<reference evidence="2" key="1">
    <citation type="submission" date="2021-02" db="EMBL/GenBank/DDBJ databases">
        <title>Fulvivirga sp. S481 isolated from sea water.</title>
        <authorList>
            <person name="Bae S.S."/>
            <person name="Baek K."/>
        </authorList>
    </citation>
    <scope>NUCLEOTIDE SEQUENCE</scope>
    <source>
        <strain evidence="2">S481</strain>
    </source>
</reference>
<dbReference type="SUPFAM" id="SSF48452">
    <property type="entry name" value="TPR-like"/>
    <property type="match status" value="1"/>
</dbReference>
<organism evidence="2 3">
    <name type="scientific">Fulvivirga lutea</name>
    <dbReference type="NCBI Taxonomy" id="2810512"/>
    <lineage>
        <taxon>Bacteria</taxon>
        <taxon>Pseudomonadati</taxon>
        <taxon>Bacteroidota</taxon>
        <taxon>Cytophagia</taxon>
        <taxon>Cytophagales</taxon>
        <taxon>Fulvivirgaceae</taxon>
        <taxon>Fulvivirga</taxon>
    </lineage>
</organism>
<proteinExistence type="predicted"/>
<keyword evidence="3" id="KW-1185">Reference proteome</keyword>
<protein>
    <submittedName>
        <fullName evidence="2">Tetratricopeptide repeat protein</fullName>
    </submittedName>
</protein>
<dbReference type="RefSeq" id="WP_205721423.1">
    <property type="nucleotide sequence ID" value="NZ_CP070608.1"/>
</dbReference>
<feature type="repeat" description="TPR" evidence="1">
    <location>
        <begin position="195"/>
        <end position="228"/>
    </location>
</feature>
<evidence type="ECO:0000256" key="1">
    <source>
        <dbReference type="PROSITE-ProRule" id="PRU00339"/>
    </source>
</evidence>
<dbReference type="InterPro" id="IPR011990">
    <property type="entry name" value="TPR-like_helical_dom_sf"/>
</dbReference>
<dbReference type="KEGG" id="fuv:JR347_15110"/>
<sequence length="241" mass="27236">MKTIKLSVLLCFITANLLGQTESNEMAYFAYTSNNKSLWKQLVSKEQASYNQSKTNENLYALLLAQHGLLNATMADQDEDLFDDHYKNAKENAEKLIEAKYQIGNAKAILSAIWGWEMGYSSYKGMFLGGKSSTNIEEATNIAPNEPLVWQVYGSSKFFTPSMFGGDTKEAQKAYEKAVKLYEEQNLTKSNWRYLDALAWLGKVYEENGEQDLAKSTYEKALAVEPDFGWVKYALLPSISK</sequence>
<gene>
    <name evidence="2" type="ORF">JR347_15110</name>
</gene>
<dbReference type="InterPro" id="IPR019734">
    <property type="entry name" value="TPR_rpt"/>
</dbReference>
<dbReference type="AlphaFoldDB" id="A0A975A017"/>
<keyword evidence="1" id="KW-0802">TPR repeat</keyword>